<accession>A0AAW6C5H1</accession>
<comment type="caution">
    <text evidence="2">The sequence shown here is derived from an EMBL/GenBank/DDBJ whole genome shotgun (WGS) entry which is preliminary data.</text>
</comment>
<sequence>MADISSFLKKILEAIYGEEVRGSIHDALAAMNKESSSAMEFAATAKDSAAASAEKAKNEADTAGQKAAEALDSAGKAAQSETNAKASETAAEGYADLAVDAAERAGTSEENAKASEQTALQQAREAEESKNAAALSEAEAKAAEERAKEVRNQVETLGAQATADAAAAQEARTATEAARDAAKVSETNAKASETKAEDAKAGAEAAKEAALSAQESAEEDALTAAQSKEDAEAARTAAEQAKTDALDSAAEAAGSAAKAEQYSGKPPKPQNGTWWIWDAETGAYYDSQISCELQGPIGVGIQDIRLTKGDHSPGTTDIYTVHMTDGSTYTISVYNGLNGTGAGDVLGISFDLVIPAEGWSEGSVTIADERLLALGTHKYFLSADEACKEEFLDCNVQPKNITTSGFLTLTCDTEPAADLTVNLIRLELSGNGAIQ</sequence>
<dbReference type="AlphaFoldDB" id="A0AAW6C5H1"/>
<organism evidence="2 3">
    <name type="scientific">Flavonifractor plautii</name>
    <name type="common">Fusobacterium plautii</name>
    <dbReference type="NCBI Taxonomy" id="292800"/>
    <lineage>
        <taxon>Bacteria</taxon>
        <taxon>Bacillati</taxon>
        <taxon>Bacillota</taxon>
        <taxon>Clostridia</taxon>
        <taxon>Eubacteriales</taxon>
        <taxon>Oscillospiraceae</taxon>
        <taxon>Flavonifractor</taxon>
    </lineage>
</organism>
<protein>
    <submittedName>
        <fullName evidence="2">Uncharacterized protein</fullName>
    </submittedName>
</protein>
<gene>
    <name evidence="2" type="ORF">PND83_22235</name>
</gene>
<dbReference type="Proteomes" id="UP001211006">
    <property type="component" value="Unassembled WGS sequence"/>
</dbReference>
<reference evidence="2" key="1">
    <citation type="submission" date="2023-01" db="EMBL/GenBank/DDBJ databases">
        <title>Human gut microbiome strain richness.</title>
        <authorList>
            <person name="Chen-Liaw A."/>
        </authorList>
    </citation>
    <scope>NUCLEOTIDE SEQUENCE</scope>
    <source>
        <strain evidence="2">2225st1_A6_2225SCRN_200828</strain>
    </source>
</reference>
<name>A0AAW6C5H1_FLAPL</name>
<dbReference type="RefSeq" id="WP_130849679.1">
    <property type="nucleotide sequence ID" value="NZ_JAQLWN010000036.1"/>
</dbReference>
<evidence type="ECO:0000256" key="1">
    <source>
        <dbReference type="SAM" id="MobiDB-lite"/>
    </source>
</evidence>
<feature type="compositionally biased region" description="Low complexity" evidence="1">
    <location>
        <begin position="159"/>
        <end position="176"/>
    </location>
</feature>
<feature type="region of interest" description="Disordered" evidence="1">
    <location>
        <begin position="48"/>
        <end position="271"/>
    </location>
</feature>
<dbReference type="EMBL" id="JAQLWO010000041">
    <property type="protein sequence ID" value="MDB7908708.1"/>
    <property type="molecule type" value="Genomic_DNA"/>
</dbReference>
<evidence type="ECO:0000313" key="2">
    <source>
        <dbReference type="EMBL" id="MDB7908708.1"/>
    </source>
</evidence>
<evidence type="ECO:0000313" key="3">
    <source>
        <dbReference type="Proteomes" id="UP001211006"/>
    </source>
</evidence>
<proteinExistence type="predicted"/>
<feature type="compositionally biased region" description="Low complexity" evidence="1">
    <location>
        <begin position="246"/>
        <end position="260"/>
    </location>
</feature>
<feature type="compositionally biased region" description="Basic and acidic residues" evidence="1">
    <location>
        <begin position="101"/>
        <end position="113"/>
    </location>
</feature>
<feature type="compositionally biased region" description="Basic and acidic residues" evidence="1">
    <location>
        <begin position="192"/>
        <end position="207"/>
    </location>
</feature>
<feature type="compositionally biased region" description="Basic and acidic residues" evidence="1">
    <location>
        <begin position="138"/>
        <end position="152"/>
    </location>
</feature>